<dbReference type="Gene3D" id="3.30.1330.40">
    <property type="entry name" value="RutC-like"/>
    <property type="match status" value="1"/>
</dbReference>
<proteinExistence type="predicted"/>
<organism evidence="1 2">
    <name type="scientific">Rhodococcus opacus RKJ300 = JCM 13270</name>
    <dbReference type="NCBI Taxonomy" id="1165867"/>
    <lineage>
        <taxon>Bacteria</taxon>
        <taxon>Bacillati</taxon>
        <taxon>Actinomycetota</taxon>
        <taxon>Actinomycetes</taxon>
        <taxon>Mycobacteriales</taxon>
        <taxon>Nocardiaceae</taxon>
        <taxon>Rhodococcus</taxon>
    </lineage>
</organism>
<comment type="caution">
    <text evidence="1">The sequence shown here is derived from an EMBL/GenBank/DDBJ whole genome shotgun (WGS) entry which is preliminary data.</text>
</comment>
<dbReference type="SUPFAM" id="SSF55298">
    <property type="entry name" value="YjgF-like"/>
    <property type="match status" value="1"/>
</dbReference>
<dbReference type="PANTHER" id="PTHR43760:SF1">
    <property type="entry name" value="ENDORIBONUCLEASE L-PSP_CHORISMATE MUTASE-LIKE DOMAIN-CONTAINING PROTEIN"/>
    <property type="match status" value="1"/>
</dbReference>
<accession>I0WPT1</accession>
<dbReference type="CDD" id="cd02199">
    <property type="entry name" value="YjgF_YER057c_UK114_like_1"/>
    <property type="match status" value="1"/>
</dbReference>
<dbReference type="InterPro" id="IPR013813">
    <property type="entry name" value="Endoribo_LPSP/chorism_mut-like"/>
</dbReference>
<dbReference type="PANTHER" id="PTHR43760">
    <property type="entry name" value="ENDORIBONUCLEASE-RELATED"/>
    <property type="match status" value="1"/>
</dbReference>
<dbReference type="Proteomes" id="UP000006447">
    <property type="component" value="Unassembled WGS sequence"/>
</dbReference>
<evidence type="ECO:0000313" key="2">
    <source>
        <dbReference type="Proteomes" id="UP000006447"/>
    </source>
</evidence>
<reference evidence="1 2" key="1">
    <citation type="journal article" date="2012" name="J. Bacteriol.">
        <title>Draft genome sequence of the nitrophenol-degrading actinomycete Rhodococcus imtechensis RKJ300.</title>
        <authorList>
            <person name="Vikram S."/>
            <person name="Kumar S."/>
            <person name="Subramanian S."/>
            <person name="Raghava G.P."/>
        </authorList>
    </citation>
    <scope>NUCLEOTIDE SEQUENCE [LARGE SCALE GENOMIC DNA]</scope>
    <source>
        <strain evidence="1 2">RKJ300</strain>
    </source>
</reference>
<evidence type="ECO:0000313" key="1">
    <source>
        <dbReference type="EMBL" id="EID78397.1"/>
    </source>
</evidence>
<protein>
    <submittedName>
        <fullName evidence="1">Transcriptional regulator</fullName>
    </submittedName>
</protein>
<dbReference type="PATRIC" id="fig|1165867.3.peg.3564"/>
<dbReference type="AlphaFoldDB" id="I0WPT1"/>
<name>I0WPT1_RHOOP</name>
<dbReference type="EMBL" id="AJJH01000101">
    <property type="protein sequence ID" value="EID78397.1"/>
    <property type="molecule type" value="Genomic_DNA"/>
</dbReference>
<gene>
    <name evidence="1" type="ORF">W59_17564</name>
</gene>
<dbReference type="InterPro" id="IPR035959">
    <property type="entry name" value="RutC-like_sf"/>
</dbReference>
<sequence>MTSSNGGVMGAESRLRDLGLVLPRAVQLPPGVELPFSWVRVHGRRALVVGHGPLAEDGTPAGPFGSVPADVSAADATHSARLTALAVLAGVRRAVGDLNRIDAWLTVTGFVNAEPGYEQTTAVLNGFSEVVLDVFGPDIGGHARTAIGVAALPLDLPVVVAAELELA</sequence>